<accession>A0A6N9SB65</accession>
<protein>
    <submittedName>
        <fullName evidence="1">Uncharacterized protein</fullName>
    </submittedName>
</protein>
<dbReference type="AntiFam" id="ANF00064">
    <property type="entry name" value="Unclear, Possibly translation of poorly localized IS Element IS621"/>
</dbReference>
<comment type="caution">
    <text evidence="1">The sequence shown here is derived from an EMBL/GenBank/DDBJ whole genome shotgun (WGS) entry which is preliminary data.</text>
</comment>
<dbReference type="Proteomes" id="UP000471490">
    <property type="component" value="Unassembled WGS sequence"/>
</dbReference>
<name>A0A6N9SB65_ECOLX</name>
<gene>
    <name evidence="1" type="ORF">FPI65_19355</name>
</gene>
<dbReference type="AlphaFoldDB" id="A0A6N9SB65"/>
<reference evidence="1 2" key="1">
    <citation type="journal article" date="2020" name="Int. J. Nanomedicine">
        <title>Consequences Of Long-Term Bacteria's Exposure To Silver Nanoformulations With Different PhysicoChemical Properties.</title>
        <authorList>
            <person name="Kedziora A."/>
            <person name="Wernecki M."/>
            <person name="Korzekwa K."/>
            <person name="Speruda M."/>
            <person name="Gerasymchuk Y."/>
            <person name="Lukowiak A."/>
            <person name="Bugla-Ploskonska G."/>
        </authorList>
    </citation>
    <scope>NUCLEOTIDE SEQUENCE [LARGE SCALE GENOMIC DNA]</scope>
    <source>
        <strain evidence="1 2">ATCC 11230</strain>
    </source>
</reference>
<proteinExistence type="predicted"/>
<evidence type="ECO:0000313" key="1">
    <source>
        <dbReference type="EMBL" id="NDR93374.1"/>
    </source>
</evidence>
<sequence length="158" mass="17558">MATAKMPDALRLSGLHDLCNILNLRAFVGRIRRSRRIRHEQSALNNLKPAGTVYYVHQVKLTDKPLSFGYSVVDSHSSFCPSKSKNPPVYAGGFSLNQVKLTDKAASFNHTSGIYGAGVILCRRLYLTLYHNDSPEIYSLSAVSKLLLYGQCESPRII</sequence>
<dbReference type="EMBL" id="VLTB01000313">
    <property type="protein sequence ID" value="NDR93374.1"/>
    <property type="molecule type" value="Genomic_DNA"/>
</dbReference>
<dbReference type="RefSeq" id="WP_163436913.1">
    <property type="nucleotide sequence ID" value="NZ_VLTB01000313.1"/>
</dbReference>
<evidence type="ECO:0000313" key="2">
    <source>
        <dbReference type="Proteomes" id="UP000471490"/>
    </source>
</evidence>
<organism evidence="1 2">
    <name type="scientific">Escherichia coli</name>
    <dbReference type="NCBI Taxonomy" id="562"/>
    <lineage>
        <taxon>Bacteria</taxon>
        <taxon>Pseudomonadati</taxon>
        <taxon>Pseudomonadota</taxon>
        <taxon>Gammaproteobacteria</taxon>
        <taxon>Enterobacterales</taxon>
        <taxon>Enterobacteriaceae</taxon>
        <taxon>Escherichia</taxon>
    </lineage>
</organism>